<feature type="signal peptide" evidence="1">
    <location>
        <begin position="1"/>
        <end position="24"/>
    </location>
</feature>
<dbReference type="AlphaFoldDB" id="A0A9W6CXT7"/>
<gene>
    <name evidence="2" type="ORF">ARHIZOSPH14_25420</name>
</gene>
<keyword evidence="3" id="KW-1185">Reference proteome</keyword>
<organism evidence="2 3">
    <name type="scientific">Agromyces rhizosphaerae</name>
    <dbReference type="NCBI Taxonomy" id="88374"/>
    <lineage>
        <taxon>Bacteria</taxon>
        <taxon>Bacillati</taxon>
        <taxon>Actinomycetota</taxon>
        <taxon>Actinomycetes</taxon>
        <taxon>Micrococcales</taxon>
        <taxon>Microbacteriaceae</taxon>
        <taxon>Agromyces</taxon>
    </lineage>
</organism>
<evidence type="ECO:0000313" key="2">
    <source>
        <dbReference type="EMBL" id="GLI28300.1"/>
    </source>
</evidence>
<dbReference type="RefSeq" id="WP_281885549.1">
    <property type="nucleotide sequence ID" value="NZ_BSDP01000001.1"/>
</dbReference>
<dbReference type="Proteomes" id="UP001144396">
    <property type="component" value="Unassembled WGS sequence"/>
</dbReference>
<evidence type="ECO:0008006" key="4">
    <source>
        <dbReference type="Google" id="ProtNLM"/>
    </source>
</evidence>
<evidence type="ECO:0000313" key="3">
    <source>
        <dbReference type="Proteomes" id="UP001144396"/>
    </source>
</evidence>
<sequence length="77" mass="7640">MKRILATGFIAAIAVVGFAAPAQAAGHMGPNDNACFGQVHKTINTVGALGFTNVGDVVKAIGGQGKNDTARGICAAD</sequence>
<keyword evidence="1" id="KW-0732">Signal</keyword>
<feature type="chain" id="PRO_5040737728" description="Secreted protein" evidence="1">
    <location>
        <begin position="25"/>
        <end position="77"/>
    </location>
</feature>
<proteinExistence type="predicted"/>
<accession>A0A9W6CXT7</accession>
<protein>
    <recommendedName>
        <fullName evidence="4">Secreted protein</fullName>
    </recommendedName>
</protein>
<name>A0A9W6CXT7_9MICO</name>
<dbReference type="EMBL" id="BSDP01000001">
    <property type="protein sequence ID" value="GLI28300.1"/>
    <property type="molecule type" value="Genomic_DNA"/>
</dbReference>
<evidence type="ECO:0000256" key="1">
    <source>
        <dbReference type="SAM" id="SignalP"/>
    </source>
</evidence>
<comment type="caution">
    <text evidence="2">The sequence shown here is derived from an EMBL/GenBank/DDBJ whole genome shotgun (WGS) entry which is preliminary data.</text>
</comment>
<reference evidence="2" key="1">
    <citation type="submission" date="2022-12" db="EMBL/GenBank/DDBJ databases">
        <title>Reference genome sequencing for broad-spectrum identification of bacterial and archaeal isolates by mass spectrometry.</title>
        <authorList>
            <person name="Sekiguchi Y."/>
            <person name="Tourlousse D.M."/>
        </authorList>
    </citation>
    <scope>NUCLEOTIDE SEQUENCE</scope>
    <source>
        <strain evidence="2">14</strain>
    </source>
</reference>